<organism evidence="1 2">
    <name type="scientific">Chitinophaga qingshengii</name>
    <dbReference type="NCBI Taxonomy" id="1569794"/>
    <lineage>
        <taxon>Bacteria</taxon>
        <taxon>Pseudomonadati</taxon>
        <taxon>Bacteroidota</taxon>
        <taxon>Chitinophagia</taxon>
        <taxon>Chitinophagales</taxon>
        <taxon>Chitinophagaceae</taxon>
        <taxon>Chitinophaga</taxon>
    </lineage>
</organism>
<gene>
    <name evidence="1" type="ORF">ICL07_04030</name>
</gene>
<evidence type="ECO:0000313" key="2">
    <source>
        <dbReference type="Proteomes" id="UP000659124"/>
    </source>
</evidence>
<name>A0ABR7TKF4_9BACT</name>
<keyword evidence="2" id="KW-1185">Reference proteome</keyword>
<evidence type="ECO:0000313" key="1">
    <source>
        <dbReference type="EMBL" id="MBC9929529.1"/>
    </source>
</evidence>
<protein>
    <submittedName>
        <fullName evidence="1">Uncharacterized protein</fullName>
    </submittedName>
</protein>
<dbReference type="EMBL" id="JACVFC010000001">
    <property type="protein sequence ID" value="MBC9929529.1"/>
    <property type="molecule type" value="Genomic_DNA"/>
</dbReference>
<dbReference type="Proteomes" id="UP000659124">
    <property type="component" value="Unassembled WGS sequence"/>
</dbReference>
<reference evidence="1 2" key="1">
    <citation type="submission" date="2020-09" db="EMBL/GenBank/DDBJ databases">
        <title>Genome sequences of type strains of Chitinophaga qingshengii and Chitinophaga varians.</title>
        <authorList>
            <person name="Kittiwongwattana C."/>
        </authorList>
    </citation>
    <scope>NUCLEOTIDE SEQUENCE [LARGE SCALE GENOMIC DNA]</scope>
    <source>
        <strain evidence="1 2">JCM 30026</strain>
    </source>
</reference>
<proteinExistence type="predicted"/>
<comment type="caution">
    <text evidence="1">The sequence shown here is derived from an EMBL/GenBank/DDBJ whole genome shotgun (WGS) entry which is preliminary data.</text>
</comment>
<sequence>MNQEENYNAMIQGDIYRISYSTDPLEIGVFPQASFSYFEGVDSDDISYFSDLSKVTSGIKVVAGANFTDFLNVIDCGCHEGLICSEEALLSIQELKLPPKQSLRINALNKKKLSRSYWVNLFDHNFYDFIDYAKSRFIAKGFVDSDILIEEEDRQRFEERYLQIKRQSLFAVYPDEVYLKKELIDKVDLFSFPKYGIDLYATANFYRLYLERKMSGLQFEPIKSFFFY</sequence>
<dbReference type="RefSeq" id="WP_188086652.1">
    <property type="nucleotide sequence ID" value="NZ_JACVFC010000001.1"/>
</dbReference>
<accession>A0ABR7TKF4</accession>